<name>K4C9V4_SOLLC</name>
<dbReference type="PhylomeDB" id="K4C9V4"/>
<dbReference type="GO" id="GO:0046872">
    <property type="term" value="F:metal ion binding"/>
    <property type="evidence" value="ECO:0007669"/>
    <property type="project" value="UniProtKB-KW"/>
</dbReference>
<dbReference type="Proteomes" id="UP000004994">
    <property type="component" value="Chromosome 6"/>
</dbReference>
<organism evidence="7">
    <name type="scientific">Solanum lycopersicum</name>
    <name type="common">Tomato</name>
    <name type="synonym">Lycopersicon esculentum</name>
    <dbReference type="NCBI Taxonomy" id="4081"/>
    <lineage>
        <taxon>Eukaryota</taxon>
        <taxon>Viridiplantae</taxon>
        <taxon>Streptophyta</taxon>
        <taxon>Embryophyta</taxon>
        <taxon>Tracheophyta</taxon>
        <taxon>Spermatophyta</taxon>
        <taxon>Magnoliopsida</taxon>
        <taxon>eudicotyledons</taxon>
        <taxon>Gunneridae</taxon>
        <taxon>Pentapetalae</taxon>
        <taxon>asterids</taxon>
        <taxon>lamiids</taxon>
        <taxon>Solanales</taxon>
        <taxon>Solanaceae</taxon>
        <taxon>Solanoideae</taxon>
        <taxon>Solaneae</taxon>
        <taxon>Solanum</taxon>
        <taxon>Solanum subgen. Lycopersicon</taxon>
    </lineage>
</organism>
<dbReference type="OMA" id="SIRIWFL"/>
<evidence type="ECO:0000313" key="8">
    <source>
        <dbReference type="Proteomes" id="UP000004994"/>
    </source>
</evidence>
<protein>
    <recommendedName>
        <fullName evidence="4">Protein yippee-like</fullName>
    </recommendedName>
</protein>
<dbReference type="InterPro" id="IPR034751">
    <property type="entry name" value="Yippee"/>
</dbReference>
<gene>
    <name evidence="7" type="primary">LOC112941650</name>
</gene>
<dbReference type="Gramene" id="Solyc06g075910.1.1">
    <property type="protein sequence ID" value="Solyc06g075910.1.1"/>
    <property type="gene ID" value="Solyc06g075910.1"/>
</dbReference>
<comment type="similarity">
    <text evidence="1 4">Belongs to the yippee family.</text>
</comment>
<feature type="region of interest" description="Disordered" evidence="5">
    <location>
        <begin position="107"/>
        <end position="156"/>
    </location>
</feature>
<keyword evidence="8" id="KW-1185">Reference proteome</keyword>
<accession>K4C9V4</accession>
<evidence type="ECO:0000256" key="1">
    <source>
        <dbReference type="ARBA" id="ARBA00005613"/>
    </source>
</evidence>
<dbReference type="PROSITE" id="PS51792">
    <property type="entry name" value="YIPPEE"/>
    <property type="match status" value="1"/>
</dbReference>
<reference evidence="7" key="2">
    <citation type="submission" date="2015-06" db="UniProtKB">
        <authorList>
            <consortium name="EnsemblPlants"/>
        </authorList>
    </citation>
    <scope>IDENTIFICATION</scope>
    <source>
        <strain evidence="7">cv. Heinz 1706</strain>
    </source>
</reference>
<reference evidence="7" key="1">
    <citation type="journal article" date="2012" name="Nature">
        <title>The tomato genome sequence provides insights into fleshy fruit evolution.</title>
        <authorList>
            <consortium name="Tomato Genome Consortium"/>
        </authorList>
    </citation>
    <scope>NUCLEOTIDE SEQUENCE [LARGE SCALE GENOMIC DNA]</scope>
    <source>
        <strain evidence="7">cv. Heinz 1706</strain>
    </source>
</reference>
<dbReference type="InterPro" id="IPR004910">
    <property type="entry name" value="Yippee/Mis18/Cereblon"/>
</dbReference>
<evidence type="ECO:0000256" key="5">
    <source>
        <dbReference type="SAM" id="MobiDB-lite"/>
    </source>
</evidence>
<dbReference type="RefSeq" id="XP_025887145.1">
    <property type="nucleotide sequence ID" value="XM_026031360.2"/>
</dbReference>
<dbReference type="InterPro" id="IPR039058">
    <property type="entry name" value="Yippee_fam"/>
</dbReference>
<dbReference type="AlphaFoldDB" id="K4C9V4"/>
<sequence length="156" mass="17646">MSAYFYCRSCGTAVALVDDYDRSVDDLVNAKFFPRVLNVEVTKDERYHPVEDGMKLAETYCAQCKTLLGWKLIATSQPSWSHRVGGFYMILKELKFWNDEMSPNFPFVGNNAQAPNDQDGGTDEEQNTDQNVDQDGGANEQHRDQDGGPPMKRPKI</sequence>
<dbReference type="PaxDb" id="4081-Solyc06g075910.1.1"/>
<evidence type="ECO:0000259" key="6">
    <source>
        <dbReference type="PROSITE" id="PS51792"/>
    </source>
</evidence>
<evidence type="ECO:0000313" key="7">
    <source>
        <dbReference type="EnsemblPlants" id="Solyc06g075910.1.1"/>
    </source>
</evidence>
<feature type="domain" description="Yippee" evidence="6">
    <location>
        <begin position="3"/>
        <end position="98"/>
    </location>
</feature>
<keyword evidence="3" id="KW-0862">Zinc</keyword>
<dbReference type="GeneID" id="112941650"/>
<dbReference type="OrthoDB" id="1301440at2759"/>
<dbReference type="Pfam" id="PF03226">
    <property type="entry name" value="Yippee-Mis18"/>
    <property type="match status" value="1"/>
</dbReference>
<keyword evidence="2" id="KW-0479">Metal-binding</keyword>
<proteinExistence type="inferred from homology"/>
<evidence type="ECO:0000256" key="2">
    <source>
        <dbReference type="ARBA" id="ARBA00022723"/>
    </source>
</evidence>
<dbReference type="PANTHER" id="PTHR13848">
    <property type="entry name" value="PROTEIN YIPPEE-LIKE CG15309-RELATED"/>
    <property type="match status" value="1"/>
</dbReference>
<dbReference type="HOGENOM" id="CLU_1689778_0_0_1"/>
<dbReference type="EnsemblPlants" id="Solyc06g075910.1.1">
    <property type="protein sequence ID" value="Solyc06g075910.1.1"/>
    <property type="gene ID" value="Solyc06g075910.1"/>
</dbReference>
<evidence type="ECO:0000256" key="3">
    <source>
        <dbReference type="ARBA" id="ARBA00022833"/>
    </source>
</evidence>
<dbReference type="InParanoid" id="K4C9V4"/>
<evidence type="ECO:0000256" key="4">
    <source>
        <dbReference type="RuleBase" id="RU110713"/>
    </source>
</evidence>